<dbReference type="EC" id="2.7.7.101" evidence="12"/>
<dbReference type="SUPFAM" id="SSF57783">
    <property type="entry name" value="Zinc beta-ribbon"/>
    <property type="match status" value="1"/>
</dbReference>
<dbReference type="GO" id="GO:0005737">
    <property type="term" value="C:cytoplasm"/>
    <property type="evidence" value="ECO:0007669"/>
    <property type="project" value="TreeGrafter"/>
</dbReference>
<proteinExistence type="inferred from homology"/>
<dbReference type="InterPro" id="IPR019475">
    <property type="entry name" value="DNA_primase_DnaB-bd"/>
</dbReference>
<dbReference type="EMBL" id="CDGJ01000033">
    <property type="protein sequence ID" value="CEJ06841.1"/>
    <property type="molecule type" value="Genomic_DNA"/>
</dbReference>
<dbReference type="Proteomes" id="UP001071230">
    <property type="component" value="Unassembled WGS sequence"/>
</dbReference>
<comment type="subunit">
    <text evidence="12">Monomer. Interacts with DnaB.</text>
</comment>
<dbReference type="GO" id="GO:0003899">
    <property type="term" value="F:DNA-directed RNA polymerase activity"/>
    <property type="evidence" value="ECO:0007669"/>
    <property type="project" value="UniProtKB-UniRule"/>
</dbReference>
<dbReference type="KEGG" id="aacx:DEACI_4283"/>
<dbReference type="Gene3D" id="3.90.580.10">
    <property type="entry name" value="Zinc finger, CHC2-type domain"/>
    <property type="match status" value="1"/>
</dbReference>
<dbReference type="InterPro" id="IPR016136">
    <property type="entry name" value="DNA_helicase_N/primase_C"/>
</dbReference>
<keyword evidence="8 12" id="KW-0862">Zinc</keyword>
<keyword evidence="7 12" id="KW-0863">Zinc-finger</keyword>
<comment type="domain">
    <text evidence="12">Contains an N-terminal zinc-binding domain, a central core domain that contains the primase activity, and a C-terminal DnaB-binding domain.</text>
</comment>
<dbReference type="Gene3D" id="3.40.1360.10">
    <property type="match status" value="1"/>
</dbReference>
<keyword evidence="11 12" id="KW-0804">Transcription</keyword>
<comment type="function">
    <text evidence="12 13">RNA polymerase that catalyzes the synthesis of short RNA molecules used as primers for DNA polymerase during DNA replication.</text>
</comment>
<dbReference type="HAMAP" id="MF_00974">
    <property type="entry name" value="DNA_primase_DnaG"/>
    <property type="match status" value="1"/>
</dbReference>
<keyword evidence="2 12" id="KW-0639">Primosome</keyword>
<evidence type="ECO:0000313" key="17">
    <source>
        <dbReference type="EMBL" id="CAA7603456.1"/>
    </source>
</evidence>
<dbReference type="InterPro" id="IPR030846">
    <property type="entry name" value="DnaG_bac"/>
</dbReference>
<dbReference type="InterPro" id="IPR006171">
    <property type="entry name" value="TOPRIM_dom"/>
</dbReference>
<dbReference type="Gene3D" id="1.10.860.10">
    <property type="entry name" value="DNAb Helicase, Chain A"/>
    <property type="match status" value="1"/>
</dbReference>
<evidence type="ECO:0000256" key="15">
    <source>
        <dbReference type="SAM" id="MobiDB-lite"/>
    </source>
</evidence>
<dbReference type="EMBL" id="LR746496">
    <property type="protein sequence ID" value="CAA7603456.1"/>
    <property type="molecule type" value="Genomic_DNA"/>
</dbReference>
<keyword evidence="19" id="KW-1185">Reference proteome</keyword>
<gene>
    <name evidence="12" type="primary">dnaG</name>
    <name evidence="18" type="ORF">DEACI_1292</name>
    <name evidence="17" type="ORF">DEACI_4283</name>
</gene>
<evidence type="ECO:0000259" key="16">
    <source>
        <dbReference type="PROSITE" id="PS50880"/>
    </source>
</evidence>
<reference evidence="18" key="1">
    <citation type="submission" date="2014-11" db="EMBL/GenBank/DDBJ databases">
        <authorList>
            <person name="Hornung B.V."/>
        </authorList>
    </citation>
    <scope>NUCLEOTIDE SEQUENCE</scope>
    <source>
        <strain evidence="18">INE</strain>
    </source>
</reference>
<dbReference type="GO" id="GO:0000428">
    <property type="term" value="C:DNA-directed RNA polymerase complex"/>
    <property type="evidence" value="ECO:0007669"/>
    <property type="project" value="UniProtKB-KW"/>
</dbReference>
<evidence type="ECO:0000256" key="4">
    <source>
        <dbReference type="ARBA" id="ARBA00022695"/>
    </source>
</evidence>
<feature type="region of interest" description="Disordered" evidence="15">
    <location>
        <begin position="432"/>
        <end position="451"/>
    </location>
</feature>
<dbReference type="PIRSF" id="PIRSF002811">
    <property type="entry name" value="DnaG"/>
    <property type="match status" value="1"/>
</dbReference>
<sequence length="618" mass="68938">MDAHIPEEILEEIRARTDILDVISEYVSLQRKGKNYLGLCPFHSEKTPSFTVTPDKQIFYCFGCHVGGDVFAFLMKKEGWTFVEAAQDLARRQGMVLPERSLSSEEQEKRKKKKRWEEIQELSANYFHTMLMEHEEGGPGRAYFAKRGIDRDMVVAFRLGYAPNRWNGLLQALSLQGVSPRELADAGLVIEKAQTPGQYYDRFRNRVIFSILDSRGCPVAFGGRVLDDSLPKYLNSPETPFFSKGQNLYGMNKAAQGIRFAGFALLAEGYMDVLALQQAGFANAVASLGTALTREQAKLLRRHTGRVVIVYDSDAAGTQATLRAAVLLGEAGLRVEVLRLTGAKDPDEFLHTQGYDAFKSSLTQTQTYVEFKYQIITEEIPPEGILGKAEVVAKLAPDIRKTASPVEREGYERFLSEQLGLSLEAIQREIAKNGRQGPGKAQKQEYSPAEQDISVKNRDNINRYVLSGERSSGQFPNPTVEPRRCRAERNILRLVLEDSSLLARVENELGPKFCTVPAHQEILDLMRQAPAGAAFSDVGRDLAEGTGNRLAGIMAENIDLSKREKLLADCIQVILQAREEEKVEELQTRMAALERSGDIAGAMALLKEIGERLKRGEQ</sequence>
<evidence type="ECO:0000256" key="2">
    <source>
        <dbReference type="ARBA" id="ARBA00022515"/>
    </source>
</evidence>
<evidence type="ECO:0000256" key="9">
    <source>
        <dbReference type="ARBA" id="ARBA00022842"/>
    </source>
</evidence>
<evidence type="ECO:0000256" key="11">
    <source>
        <dbReference type="ARBA" id="ARBA00023163"/>
    </source>
</evidence>
<dbReference type="Pfam" id="PF10410">
    <property type="entry name" value="DnaB_bind"/>
    <property type="match status" value="1"/>
</dbReference>
<keyword evidence="5 12" id="KW-0235">DNA replication</keyword>
<keyword evidence="1 12" id="KW-0240">DNA-directed RNA polymerase</keyword>
<dbReference type="PROSITE" id="PS50880">
    <property type="entry name" value="TOPRIM"/>
    <property type="match status" value="1"/>
</dbReference>
<evidence type="ECO:0000256" key="13">
    <source>
        <dbReference type="PIRNR" id="PIRNR002811"/>
    </source>
</evidence>
<protein>
    <recommendedName>
        <fullName evidence="12 13">DNA primase</fullName>
        <ecNumber evidence="12">2.7.7.101</ecNumber>
    </recommendedName>
</protein>
<dbReference type="InterPro" id="IPR013264">
    <property type="entry name" value="DNAG_N"/>
</dbReference>
<keyword evidence="6 12" id="KW-0479">Metal-binding</keyword>
<dbReference type="InterPro" id="IPR037068">
    <property type="entry name" value="DNA_primase_core_N_sf"/>
</dbReference>
<dbReference type="GO" id="GO:0006269">
    <property type="term" value="P:DNA replication, synthesis of primer"/>
    <property type="evidence" value="ECO:0007669"/>
    <property type="project" value="UniProtKB-UniRule"/>
</dbReference>
<evidence type="ECO:0000313" key="19">
    <source>
        <dbReference type="Proteomes" id="UP001071230"/>
    </source>
</evidence>
<dbReference type="InterPro" id="IPR002694">
    <property type="entry name" value="Znf_CHC2"/>
</dbReference>
<dbReference type="Pfam" id="PF08275">
    <property type="entry name" value="DNAG_N"/>
    <property type="match status" value="1"/>
</dbReference>
<dbReference type="Pfam" id="PF01807">
    <property type="entry name" value="Zn_ribbon_DnaG"/>
    <property type="match status" value="1"/>
</dbReference>
<dbReference type="SMART" id="SM00493">
    <property type="entry name" value="TOPRIM"/>
    <property type="match status" value="1"/>
</dbReference>
<dbReference type="SMART" id="SM00400">
    <property type="entry name" value="ZnF_CHCC"/>
    <property type="match status" value="1"/>
</dbReference>
<evidence type="ECO:0000256" key="10">
    <source>
        <dbReference type="ARBA" id="ARBA00023125"/>
    </source>
</evidence>
<evidence type="ECO:0000256" key="3">
    <source>
        <dbReference type="ARBA" id="ARBA00022679"/>
    </source>
</evidence>
<evidence type="ECO:0000313" key="18">
    <source>
        <dbReference type="EMBL" id="CEJ06841.1"/>
    </source>
</evidence>
<name>A0A8S0XDF1_9FIRM</name>
<dbReference type="InterPro" id="IPR034151">
    <property type="entry name" value="TOPRIM_DnaG_bac"/>
</dbReference>
<evidence type="ECO:0000256" key="8">
    <source>
        <dbReference type="ARBA" id="ARBA00022833"/>
    </source>
</evidence>
<dbReference type="NCBIfam" id="TIGR01391">
    <property type="entry name" value="dnaG"/>
    <property type="match status" value="1"/>
</dbReference>
<dbReference type="SUPFAM" id="SSF56731">
    <property type="entry name" value="DNA primase core"/>
    <property type="match status" value="1"/>
</dbReference>
<dbReference type="Proteomes" id="UP000836597">
    <property type="component" value="Chromosome"/>
</dbReference>
<dbReference type="Gene3D" id="3.90.980.10">
    <property type="entry name" value="DNA primase, catalytic core, N-terminal domain"/>
    <property type="match status" value="1"/>
</dbReference>
<dbReference type="CDD" id="cd03364">
    <property type="entry name" value="TOPRIM_DnaG_primases"/>
    <property type="match status" value="1"/>
</dbReference>
<keyword evidence="9" id="KW-0460">Magnesium</keyword>
<dbReference type="Pfam" id="PF13155">
    <property type="entry name" value="Toprim_2"/>
    <property type="match status" value="1"/>
</dbReference>
<dbReference type="GO" id="GO:1990077">
    <property type="term" value="C:primosome complex"/>
    <property type="evidence" value="ECO:0007669"/>
    <property type="project" value="UniProtKB-KW"/>
</dbReference>
<dbReference type="GO" id="GO:0003677">
    <property type="term" value="F:DNA binding"/>
    <property type="evidence" value="ECO:0007669"/>
    <property type="project" value="UniProtKB-KW"/>
</dbReference>
<reference evidence="17" key="2">
    <citation type="submission" date="2020-01" db="EMBL/GenBank/DDBJ databases">
        <authorList>
            <person name="Hornung B."/>
        </authorList>
    </citation>
    <scope>NUCLEOTIDE SEQUENCE</scope>
    <source>
        <strain evidence="17">PacBioINE</strain>
    </source>
</reference>
<feature type="zinc finger region" description="CHC2-type" evidence="12 14">
    <location>
        <begin position="40"/>
        <end position="64"/>
    </location>
</feature>
<dbReference type="InterPro" id="IPR006295">
    <property type="entry name" value="DNA_primase_DnaG"/>
</dbReference>
<dbReference type="GO" id="GO:0008270">
    <property type="term" value="F:zinc ion binding"/>
    <property type="evidence" value="ECO:0007669"/>
    <property type="project" value="UniProtKB-UniRule"/>
</dbReference>
<dbReference type="InterPro" id="IPR050219">
    <property type="entry name" value="DnaG_primase"/>
</dbReference>
<evidence type="ECO:0000256" key="7">
    <source>
        <dbReference type="ARBA" id="ARBA00022771"/>
    </source>
</evidence>
<accession>A0A8S0XDF1</accession>
<feature type="domain" description="Toprim" evidence="16">
    <location>
        <begin position="262"/>
        <end position="343"/>
    </location>
</feature>
<evidence type="ECO:0000256" key="14">
    <source>
        <dbReference type="PIRSR" id="PIRSR002811-1"/>
    </source>
</evidence>
<evidence type="ECO:0000256" key="5">
    <source>
        <dbReference type="ARBA" id="ARBA00022705"/>
    </source>
</evidence>
<dbReference type="FunFam" id="3.90.580.10:FF:000001">
    <property type="entry name" value="DNA primase"/>
    <property type="match status" value="1"/>
</dbReference>
<keyword evidence="3 12" id="KW-0808">Transferase</keyword>
<dbReference type="PANTHER" id="PTHR30313:SF2">
    <property type="entry name" value="DNA PRIMASE"/>
    <property type="match status" value="1"/>
</dbReference>
<comment type="similarity">
    <text evidence="12 13">Belongs to the DnaG primase family.</text>
</comment>
<keyword evidence="4 12" id="KW-0548">Nucleotidyltransferase</keyword>
<dbReference type="PANTHER" id="PTHR30313">
    <property type="entry name" value="DNA PRIMASE"/>
    <property type="match status" value="1"/>
</dbReference>
<evidence type="ECO:0000256" key="1">
    <source>
        <dbReference type="ARBA" id="ARBA00022478"/>
    </source>
</evidence>
<keyword evidence="10 12" id="KW-0238">DNA-binding</keyword>
<comment type="cofactor">
    <cofactor evidence="12 13 14">
        <name>Zn(2+)</name>
        <dbReference type="ChEBI" id="CHEBI:29105"/>
    </cofactor>
    <text evidence="12 13 14">Binds 1 zinc ion per monomer.</text>
</comment>
<organism evidence="17">
    <name type="scientific">Acididesulfobacillus acetoxydans</name>
    <dbReference type="NCBI Taxonomy" id="1561005"/>
    <lineage>
        <taxon>Bacteria</taxon>
        <taxon>Bacillati</taxon>
        <taxon>Bacillota</taxon>
        <taxon>Clostridia</taxon>
        <taxon>Eubacteriales</taxon>
        <taxon>Peptococcaceae</taxon>
        <taxon>Acididesulfobacillus</taxon>
    </lineage>
</organism>
<evidence type="ECO:0000256" key="6">
    <source>
        <dbReference type="ARBA" id="ARBA00022723"/>
    </source>
</evidence>
<dbReference type="AlphaFoldDB" id="A0A8S0XDF1"/>
<evidence type="ECO:0000256" key="12">
    <source>
        <dbReference type="HAMAP-Rule" id="MF_00974"/>
    </source>
</evidence>
<dbReference type="InterPro" id="IPR036977">
    <property type="entry name" value="DNA_primase_Znf_CHC2"/>
</dbReference>
<comment type="catalytic activity">
    <reaction evidence="12">
        <text>ssDNA + n NTP = ssDNA/pppN(pN)n-1 hybrid + (n-1) diphosphate.</text>
        <dbReference type="EC" id="2.7.7.101"/>
    </reaction>
</comment>